<proteinExistence type="predicted"/>
<dbReference type="AlphaFoldDB" id="A0A2J6SDQ5"/>
<gene>
    <name evidence="2" type="ORF">L207DRAFT_18599</name>
</gene>
<evidence type="ECO:0000313" key="2">
    <source>
        <dbReference type="EMBL" id="PMD48896.1"/>
    </source>
</evidence>
<evidence type="ECO:0000256" key="1">
    <source>
        <dbReference type="SAM" id="MobiDB-lite"/>
    </source>
</evidence>
<name>A0A2J6SDQ5_HYAVF</name>
<keyword evidence="3" id="KW-1185">Reference proteome</keyword>
<reference evidence="2 3" key="1">
    <citation type="submission" date="2016-04" db="EMBL/GenBank/DDBJ databases">
        <title>A degradative enzymes factory behind the ericoid mycorrhizal symbiosis.</title>
        <authorList>
            <consortium name="DOE Joint Genome Institute"/>
            <person name="Martino E."/>
            <person name="Morin E."/>
            <person name="Grelet G."/>
            <person name="Kuo A."/>
            <person name="Kohler A."/>
            <person name="Daghino S."/>
            <person name="Barry K."/>
            <person name="Choi C."/>
            <person name="Cichocki N."/>
            <person name="Clum A."/>
            <person name="Copeland A."/>
            <person name="Hainaut M."/>
            <person name="Haridas S."/>
            <person name="Labutti K."/>
            <person name="Lindquist E."/>
            <person name="Lipzen A."/>
            <person name="Khouja H.-R."/>
            <person name="Murat C."/>
            <person name="Ohm R."/>
            <person name="Olson A."/>
            <person name="Spatafora J."/>
            <person name="Veneault-Fourrey C."/>
            <person name="Henrissat B."/>
            <person name="Grigoriev I."/>
            <person name="Martin F."/>
            <person name="Perotto S."/>
        </authorList>
    </citation>
    <scope>NUCLEOTIDE SEQUENCE [LARGE SCALE GENOMIC DNA]</scope>
    <source>
        <strain evidence="2 3">F</strain>
    </source>
</reference>
<dbReference type="EMBL" id="KZ613937">
    <property type="protein sequence ID" value="PMD48896.1"/>
    <property type="molecule type" value="Genomic_DNA"/>
</dbReference>
<feature type="region of interest" description="Disordered" evidence="1">
    <location>
        <begin position="141"/>
        <end position="177"/>
    </location>
</feature>
<sequence length="185" mass="20063">MSWKSLPSTMSRCFFSSVGGGLKRSQQVACWSHSQITPDQCAGTATSCSGRATNLDFSIPSRLDRKPKSRGGTAESVVFRPKVEGTFMRCARVDSHHIAATRLFPFPASGLGIRAQMTEAVPAIIPSRAAGSSQFSVIGPPARPWPDAPSSSFRTDHRKNRRCEASSAGRRMARPGGTVWLRQRV</sequence>
<evidence type="ECO:0000313" key="3">
    <source>
        <dbReference type="Proteomes" id="UP000235786"/>
    </source>
</evidence>
<protein>
    <submittedName>
        <fullName evidence="2">Uncharacterized protein</fullName>
    </submittedName>
</protein>
<dbReference type="Proteomes" id="UP000235786">
    <property type="component" value="Unassembled WGS sequence"/>
</dbReference>
<accession>A0A2J6SDQ5</accession>
<organism evidence="2 3">
    <name type="scientific">Hyaloscypha variabilis (strain UAMH 11265 / GT02V1 / F)</name>
    <name type="common">Meliniomyces variabilis</name>
    <dbReference type="NCBI Taxonomy" id="1149755"/>
    <lineage>
        <taxon>Eukaryota</taxon>
        <taxon>Fungi</taxon>
        <taxon>Dikarya</taxon>
        <taxon>Ascomycota</taxon>
        <taxon>Pezizomycotina</taxon>
        <taxon>Leotiomycetes</taxon>
        <taxon>Helotiales</taxon>
        <taxon>Hyaloscyphaceae</taxon>
        <taxon>Hyaloscypha</taxon>
        <taxon>Hyaloscypha variabilis</taxon>
    </lineage>
</organism>